<dbReference type="InterPro" id="IPR021296">
    <property type="entry name" value="DUF2868"/>
</dbReference>
<dbReference type="AlphaFoldDB" id="A0A127K959"/>
<feature type="transmembrane region" description="Helical" evidence="1">
    <location>
        <begin position="178"/>
        <end position="203"/>
    </location>
</feature>
<dbReference type="KEGG" id="thu:AC731_015475"/>
<evidence type="ECO:0000313" key="3">
    <source>
        <dbReference type="Proteomes" id="UP000036902"/>
    </source>
</evidence>
<feature type="transmembrane region" description="Helical" evidence="1">
    <location>
        <begin position="105"/>
        <end position="125"/>
    </location>
</feature>
<evidence type="ECO:0008006" key="4">
    <source>
        <dbReference type="Google" id="ProtNLM"/>
    </source>
</evidence>
<dbReference type="RefSeq" id="WP_048707343.1">
    <property type="nucleotide sequence ID" value="NZ_CP014646.1"/>
</dbReference>
<evidence type="ECO:0000313" key="2">
    <source>
        <dbReference type="EMBL" id="AMO38214.1"/>
    </source>
</evidence>
<sequence>MLPSRSLTPFESRWLAEVVRRHEERHGPLDDRAQCLAARAAAADLETRILHRADAIGVREGWRDAILHWHGRARLVLAVAAVLALVFGFGAAAGVLGDGSRPVNVVWTLGGLLGVNLFSLLLWLVATALPVRGGMSLRGGALGGVWLRVVAVLDRSPVAAAVLQALVGLTARTRIAQWGLGCITHALWALALAGAVAGVLALLATRRYGFVWETTILPGELFVGLTTALGALPSLAGFPVPDPATIVASGDAPMLDEAGRRAWAGWLIGALLAYGLLPRLLLALACGGLWLAALRRLRLDLARPGYARLRAVLMPDSERIGVSDPEPAIMPRPLRHAAHAGASGTAALVALELGSDVAWPPAQLPATLDAGRLDSREQRRAALSRFAADAPGRLLVAIDPRRTPDRGTLGLIAELAEHAADTRVWALGGDTARLALWREGLARLGFAPEALILDAAAAQCWLGGHDASATEEAR</sequence>
<dbReference type="Proteomes" id="UP000036902">
    <property type="component" value="Chromosome"/>
</dbReference>
<feature type="transmembrane region" description="Helical" evidence="1">
    <location>
        <begin position="263"/>
        <end position="293"/>
    </location>
</feature>
<keyword evidence="1" id="KW-0472">Membrane</keyword>
<accession>A0A127K959</accession>
<feature type="transmembrane region" description="Helical" evidence="1">
    <location>
        <begin position="75"/>
        <end position="93"/>
    </location>
</feature>
<reference evidence="3" key="1">
    <citation type="submission" date="2016-03" db="EMBL/GenBank/DDBJ databases">
        <authorList>
            <person name="Ma C."/>
            <person name="Zhou S."/>
            <person name="Yang G."/>
        </authorList>
    </citation>
    <scope>NUCLEOTIDE SEQUENCE [LARGE SCALE GENOMIC DNA]</scope>
    <source>
        <strain evidence="3">SgZ-1</strain>
    </source>
</reference>
<evidence type="ECO:0000256" key="1">
    <source>
        <dbReference type="SAM" id="Phobius"/>
    </source>
</evidence>
<gene>
    <name evidence="2" type="ORF">AC731_015475</name>
</gene>
<feature type="transmembrane region" description="Helical" evidence="1">
    <location>
        <begin position="210"/>
        <end position="232"/>
    </location>
</feature>
<organism evidence="2 3">
    <name type="scientific">Thauera humireducens</name>
    <dbReference type="NCBI Taxonomy" id="1134435"/>
    <lineage>
        <taxon>Bacteria</taxon>
        <taxon>Pseudomonadati</taxon>
        <taxon>Pseudomonadota</taxon>
        <taxon>Betaproteobacteria</taxon>
        <taxon>Rhodocyclales</taxon>
        <taxon>Zoogloeaceae</taxon>
        <taxon>Thauera</taxon>
    </lineage>
</organism>
<protein>
    <recommendedName>
        <fullName evidence="4">DUF2868 domain-containing protein</fullName>
    </recommendedName>
</protein>
<name>A0A127K959_9RHOO</name>
<proteinExistence type="predicted"/>
<dbReference type="EMBL" id="CP014646">
    <property type="protein sequence ID" value="AMO38214.1"/>
    <property type="molecule type" value="Genomic_DNA"/>
</dbReference>
<keyword evidence="1" id="KW-1133">Transmembrane helix</keyword>
<dbReference type="Pfam" id="PF11067">
    <property type="entry name" value="DUF2868"/>
    <property type="match status" value="1"/>
</dbReference>
<keyword evidence="3" id="KW-1185">Reference proteome</keyword>
<keyword evidence="1" id="KW-0812">Transmembrane</keyword>
<dbReference type="STRING" id="1134435.AC731_015475"/>